<evidence type="ECO:0000259" key="5">
    <source>
        <dbReference type="Pfam" id="PF00195"/>
    </source>
</evidence>
<evidence type="ECO:0000313" key="8">
    <source>
        <dbReference type="Proteomes" id="UP000600026"/>
    </source>
</evidence>
<protein>
    <submittedName>
        <fullName evidence="7">Stilbene synthase</fullName>
    </submittedName>
</protein>
<comment type="caution">
    <text evidence="7">The sequence shown here is derived from an EMBL/GenBank/DDBJ whole genome shotgun (WGS) entry which is preliminary data.</text>
</comment>
<evidence type="ECO:0000259" key="6">
    <source>
        <dbReference type="Pfam" id="PF02797"/>
    </source>
</evidence>
<keyword evidence="8" id="KW-1185">Reference proteome</keyword>
<dbReference type="Pfam" id="PF02797">
    <property type="entry name" value="Chal_sti_synt_C"/>
    <property type="match status" value="1"/>
</dbReference>
<dbReference type="Gene3D" id="3.40.47.10">
    <property type="match status" value="2"/>
</dbReference>
<name>A0A919GWT9_9ACTN</name>
<dbReference type="InterPro" id="IPR012328">
    <property type="entry name" value="Chalcone/stilbene_synt_C"/>
</dbReference>
<dbReference type="InterPro" id="IPR011141">
    <property type="entry name" value="Polyketide_synthase_type-III"/>
</dbReference>
<evidence type="ECO:0000256" key="1">
    <source>
        <dbReference type="ARBA" id="ARBA00005531"/>
    </source>
</evidence>
<sequence length="402" mass="42358">MTARRRPAGADRARVRGSAVLRGTRPRYAAPRPVRVIPHEVSVFPYVEAMTRVLAVSSVFPPHRHPQSEITAALSRFLPSGSDTALLQRVHASVRVDSRHLALPLERYGPSNDFGTTNALFVEAALELGERALRLALADAGLTGQDLDLVLSTTVTGLATPSLEARLATRSGLRPDVRRVPLFGLGCAAGAAGVGLLHELLTGRPQDAALLLSTELCSLTLQSTDTSMANLVAGALFGDGAGALLAVGRDHPLYEQGSGPSVVAARSRLYPGTGHLLGWDIGHWGFRMLLGRELPELVRLHVAEEVESFLAAHDLKPPDVDAWICHPGGPKILDVLEEALALPETAFAASRRSLAAVGNLSSASVLHILGGVMAAGPPPPGSVGLMLGFGPGFASELVLLRW</sequence>
<evidence type="ECO:0000313" key="7">
    <source>
        <dbReference type="EMBL" id="GHI85394.1"/>
    </source>
</evidence>
<dbReference type="InterPro" id="IPR001099">
    <property type="entry name" value="Chalcone/stilbene_synt_N"/>
</dbReference>
<dbReference type="PANTHER" id="PTHR11877">
    <property type="entry name" value="HYDROXYMETHYLGLUTARYL-COA SYNTHASE"/>
    <property type="match status" value="1"/>
</dbReference>
<feature type="domain" description="Chalcone/stilbene synthase C-terminal" evidence="6">
    <location>
        <begin position="263"/>
        <end position="401"/>
    </location>
</feature>
<dbReference type="Proteomes" id="UP000600026">
    <property type="component" value="Unassembled WGS sequence"/>
</dbReference>
<dbReference type="GO" id="GO:0030639">
    <property type="term" value="P:polyketide biosynthetic process"/>
    <property type="evidence" value="ECO:0007669"/>
    <property type="project" value="TreeGrafter"/>
</dbReference>
<organism evidence="7 8">
    <name type="scientific">Streptomyces xanthophaeus</name>
    <dbReference type="NCBI Taxonomy" id="67385"/>
    <lineage>
        <taxon>Bacteria</taxon>
        <taxon>Bacillati</taxon>
        <taxon>Actinomycetota</taxon>
        <taxon>Actinomycetes</taxon>
        <taxon>Kitasatosporales</taxon>
        <taxon>Streptomycetaceae</taxon>
        <taxon>Streptomyces</taxon>
    </lineage>
</organism>
<feature type="domain" description="Chalcone/stilbene synthase N-terminal" evidence="5">
    <location>
        <begin position="117"/>
        <end position="245"/>
    </location>
</feature>
<keyword evidence="3" id="KW-0012">Acyltransferase</keyword>
<feature type="active site" description="Acyl-thioester intermediate" evidence="4">
    <location>
        <position position="187"/>
    </location>
</feature>
<dbReference type="CDD" id="cd00831">
    <property type="entry name" value="CHS_like"/>
    <property type="match status" value="1"/>
</dbReference>
<gene>
    <name evidence="7" type="ORF">Sxan_27580</name>
</gene>
<dbReference type="InterPro" id="IPR016039">
    <property type="entry name" value="Thiolase-like"/>
</dbReference>
<dbReference type="SUPFAM" id="SSF53901">
    <property type="entry name" value="Thiolase-like"/>
    <property type="match status" value="1"/>
</dbReference>
<comment type="similarity">
    <text evidence="1">Belongs to the thiolase-like superfamily. Chalcone/stilbene synthases family.</text>
</comment>
<evidence type="ECO:0000256" key="3">
    <source>
        <dbReference type="ARBA" id="ARBA00023315"/>
    </source>
</evidence>
<dbReference type="PANTHER" id="PTHR11877:SF99">
    <property type="entry name" value="1,3,6,8-TETRAHYDROXYNAPHTHALENE SYNTHASE"/>
    <property type="match status" value="1"/>
</dbReference>
<accession>A0A919GWT9</accession>
<evidence type="ECO:0000256" key="4">
    <source>
        <dbReference type="PIRSR" id="PIRSR000451-1"/>
    </source>
</evidence>
<dbReference type="GO" id="GO:0016747">
    <property type="term" value="F:acyltransferase activity, transferring groups other than amino-acyl groups"/>
    <property type="evidence" value="ECO:0007669"/>
    <property type="project" value="InterPro"/>
</dbReference>
<reference evidence="7" key="1">
    <citation type="submission" date="2020-09" db="EMBL/GenBank/DDBJ databases">
        <title>Whole genome shotgun sequence of Streptomyces xanthophaeus NBRC 12829.</title>
        <authorList>
            <person name="Komaki H."/>
            <person name="Tamura T."/>
        </authorList>
    </citation>
    <scope>NUCLEOTIDE SEQUENCE</scope>
    <source>
        <strain evidence="7">NBRC 12829</strain>
    </source>
</reference>
<dbReference type="PIRSF" id="PIRSF000451">
    <property type="entry name" value="PKS_III"/>
    <property type="match status" value="1"/>
</dbReference>
<dbReference type="EMBL" id="BNEE01000006">
    <property type="protein sequence ID" value="GHI85394.1"/>
    <property type="molecule type" value="Genomic_DNA"/>
</dbReference>
<dbReference type="Pfam" id="PF00195">
    <property type="entry name" value="Chal_sti_synt_N"/>
    <property type="match status" value="1"/>
</dbReference>
<evidence type="ECO:0000256" key="2">
    <source>
        <dbReference type="ARBA" id="ARBA00022679"/>
    </source>
</evidence>
<dbReference type="AlphaFoldDB" id="A0A919GWT9"/>
<proteinExistence type="inferred from homology"/>
<keyword evidence="2" id="KW-0808">Transferase</keyword>